<keyword evidence="1" id="KW-1133">Transmembrane helix</keyword>
<name>A0ABW4BBW6_9LACO</name>
<evidence type="ECO:0000313" key="2">
    <source>
        <dbReference type="EMBL" id="MFD1393823.1"/>
    </source>
</evidence>
<keyword evidence="3" id="KW-1185">Reference proteome</keyword>
<dbReference type="Proteomes" id="UP001597249">
    <property type="component" value="Unassembled WGS sequence"/>
</dbReference>
<gene>
    <name evidence="2" type="ORF">ACFQ3L_09625</name>
</gene>
<feature type="transmembrane region" description="Helical" evidence="1">
    <location>
        <begin position="7"/>
        <end position="34"/>
    </location>
</feature>
<accession>A0ABW4BBW6</accession>
<proteinExistence type="predicted"/>
<keyword evidence="1" id="KW-0472">Membrane</keyword>
<feature type="transmembrane region" description="Helical" evidence="1">
    <location>
        <begin position="46"/>
        <end position="71"/>
    </location>
</feature>
<keyword evidence="1" id="KW-0812">Transmembrane</keyword>
<dbReference type="EMBL" id="JBHTMO010000031">
    <property type="protein sequence ID" value="MFD1393823.1"/>
    <property type="molecule type" value="Genomic_DNA"/>
</dbReference>
<sequence length="167" mass="18310">MTRIVKVFIGVLLALIIVLPALLLVGLIVLVSVIAAGTTMVGALGVALPLLLAALLGVPLVCAGLLLGLWFMRFHHATLHVTANGVKRVLKVRIDLSGRQVLRQLYNETVIAHQHGAHWWPAFDEAVDGFFHDELRDYLLHQVSEQYGLDVATVMSLADDQSYHFSL</sequence>
<evidence type="ECO:0000313" key="3">
    <source>
        <dbReference type="Proteomes" id="UP001597249"/>
    </source>
</evidence>
<organism evidence="2 3">
    <name type="scientific">Lacticaseibacillus jixianensis</name>
    <dbReference type="NCBI Taxonomy" id="2486012"/>
    <lineage>
        <taxon>Bacteria</taxon>
        <taxon>Bacillati</taxon>
        <taxon>Bacillota</taxon>
        <taxon>Bacilli</taxon>
        <taxon>Lactobacillales</taxon>
        <taxon>Lactobacillaceae</taxon>
        <taxon>Lacticaseibacillus</taxon>
    </lineage>
</organism>
<evidence type="ECO:0000256" key="1">
    <source>
        <dbReference type="SAM" id="Phobius"/>
    </source>
</evidence>
<comment type="caution">
    <text evidence="2">The sequence shown here is derived from an EMBL/GenBank/DDBJ whole genome shotgun (WGS) entry which is preliminary data.</text>
</comment>
<reference evidence="3" key="1">
    <citation type="journal article" date="2019" name="Int. J. Syst. Evol. Microbiol.">
        <title>The Global Catalogue of Microorganisms (GCM) 10K type strain sequencing project: providing services to taxonomists for standard genome sequencing and annotation.</title>
        <authorList>
            <consortium name="The Broad Institute Genomics Platform"/>
            <consortium name="The Broad Institute Genome Sequencing Center for Infectious Disease"/>
            <person name="Wu L."/>
            <person name="Ma J."/>
        </authorList>
    </citation>
    <scope>NUCLEOTIDE SEQUENCE [LARGE SCALE GENOMIC DNA]</scope>
    <source>
        <strain evidence="3">CCM 8911</strain>
    </source>
</reference>
<protein>
    <submittedName>
        <fullName evidence="2">Uncharacterized protein</fullName>
    </submittedName>
</protein>
<dbReference type="RefSeq" id="WP_125586702.1">
    <property type="nucleotide sequence ID" value="NZ_JBHTMO010000031.1"/>
</dbReference>